<comment type="caution">
    <text evidence="1">The sequence shown here is derived from an EMBL/GenBank/DDBJ whole genome shotgun (WGS) entry which is preliminary data.</text>
</comment>
<accession>A0ABC8R022</accession>
<reference evidence="1 2" key="1">
    <citation type="submission" date="2024-02" db="EMBL/GenBank/DDBJ databases">
        <authorList>
            <person name="Vignale AGUSTIN F."/>
            <person name="Sosa J E."/>
            <person name="Modenutti C."/>
        </authorList>
    </citation>
    <scope>NUCLEOTIDE SEQUENCE [LARGE SCALE GENOMIC DNA]</scope>
</reference>
<gene>
    <name evidence="1" type="ORF">ILEXP_LOCUS5185</name>
</gene>
<keyword evidence="2" id="KW-1185">Reference proteome</keyword>
<dbReference type="Proteomes" id="UP001642360">
    <property type="component" value="Unassembled WGS sequence"/>
</dbReference>
<dbReference type="AlphaFoldDB" id="A0ABC8R022"/>
<dbReference type="EMBL" id="CAUOFW020000859">
    <property type="protein sequence ID" value="CAK9138100.1"/>
    <property type="molecule type" value="Genomic_DNA"/>
</dbReference>
<name>A0ABC8R022_9AQUA</name>
<evidence type="ECO:0000313" key="2">
    <source>
        <dbReference type="Proteomes" id="UP001642360"/>
    </source>
</evidence>
<protein>
    <submittedName>
        <fullName evidence="1">Uncharacterized protein</fullName>
    </submittedName>
</protein>
<proteinExistence type="predicted"/>
<organism evidence="1 2">
    <name type="scientific">Ilex paraguariensis</name>
    <name type="common">yerba mate</name>
    <dbReference type="NCBI Taxonomy" id="185542"/>
    <lineage>
        <taxon>Eukaryota</taxon>
        <taxon>Viridiplantae</taxon>
        <taxon>Streptophyta</taxon>
        <taxon>Embryophyta</taxon>
        <taxon>Tracheophyta</taxon>
        <taxon>Spermatophyta</taxon>
        <taxon>Magnoliopsida</taxon>
        <taxon>eudicotyledons</taxon>
        <taxon>Gunneridae</taxon>
        <taxon>Pentapetalae</taxon>
        <taxon>asterids</taxon>
        <taxon>campanulids</taxon>
        <taxon>Aquifoliales</taxon>
        <taxon>Aquifoliaceae</taxon>
        <taxon>Ilex</taxon>
    </lineage>
</organism>
<evidence type="ECO:0000313" key="1">
    <source>
        <dbReference type="EMBL" id="CAK9138100.1"/>
    </source>
</evidence>
<sequence>MSIQKEGTQAPIVIEEGEAGIDQVPNTSAQLNFGELGGVMGHGGVNGAWAIAGGDLDEDGRRRHGHIAIVAAERRALGALLADSRRSAEYEAQIREAKTPWVDARSDAPWAPCAREQVNGANGEASLAMGANGRASLETDIDGQAPLGTSIDGNEPLALSIKLVIHCGGSTPRPAGQG</sequence>